<feature type="domain" description="TANGO6 HEAT repeat" evidence="5">
    <location>
        <begin position="268"/>
        <end position="520"/>
    </location>
</feature>
<proteinExistence type="inferred from homology"/>
<dbReference type="InterPro" id="IPR011989">
    <property type="entry name" value="ARM-like"/>
</dbReference>
<gene>
    <name evidence="7" type="ORF">DERYTH_LOCUS1596</name>
</gene>
<feature type="domain" description="RNA polymerase II assembly factor Rtp1 C-terminal" evidence="4">
    <location>
        <begin position="736"/>
        <end position="845"/>
    </location>
</feature>
<dbReference type="InterPro" id="IPR021133">
    <property type="entry name" value="HEAT_type_2"/>
</dbReference>
<name>A0A9N8W1M3_9GLOM</name>
<dbReference type="EMBL" id="CAJVPY010000455">
    <property type="protein sequence ID" value="CAG8473946.1"/>
    <property type="molecule type" value="Genomic_DNA"/>
</dbReference>
<dbReference type="GO" id="GO:0009306">
    <property type="term" value="P:protein secretion"/>
    <property type="evidence" value="ECO:0007669"/>
    <property type="project" value="TreeGrafter"/>
</dbReference>
<evidence type="ECO:0000313" key="7">
    <source>
        <dbReference type="EMBL" id="CAG8473946.1"/>
    </source>
</evidence>
<dbReference type="Proteomes" id="UP000789405">
    <property type="component" value="Unassembled WGS sequence"/>
</dbReference>
<dbReference type="Pfam" id="PF23565">
    <property type="entry name" value="ARM_TANGO6"/>
    <property type="match status" value="1"/>
</dbReference>
<evidence type="ECO:0000259" key="4">
    <source>
        <dbReference type="Pfam" id="PF10363"/>
    </source>
</evidence>
<accession>A0A9N8W1M3</accession>
<dbReference type="Pfam" id="PF10363">
    <property type="entry name" value="RTP1_C1"/>
    <property type="match status" value="1"/>
</dbReference>
<dbReference type="InterPro" id="IPR019451">
    <property type="entry name" value="Rtp1_C1"/>
</dbReference>
<dbReference type="Pfam" id="PF25267">
    <property type="entry name" value="TANGO6_N"/>
    <property type="match status" value="1"/>
</dbReference>
<evidence type="ECO:0000313" key="8">
    <source>
        <dbReference type="Proteomes" id="UP000789405"/>
    </source>
</evidence>
<feature type="repeat" description="HEAT" evidence="2">
    <location>
        <begin position="777"/>
        <end position="815"/>
    </location>
</feature>
<comment type="caution">
    <text evidence="7">The sequence shown here is derived from an EMBL/GenBank/DDBJ whole genome shotgun (WGS) entry which is preliminary data.</text>
</comment>
<protein>
    <submittedName>
        <fullName evidence="7">961_t:CDS:1</fullName>
    </submittedName>
</protein>
<comment type="similarity">
    <text evidence="1">Belongs to the Tango6 family.</text>
</comment>
<dbReference type="PANTHER" id="PTHR20959">
    <property type="entry name" value="TRANSPORT AND GOLGI ORGANIZATION PROTEIN 6 FAMILY MEMBER"/>
    <property type="match status" value="1"/>
</dbReference>
<dbReference type="InterPro" id="IPR039600">
    <property type="entry name" value="TANGO6/Rtp1"/>
</dbReference>
<feature type="domain" description="RNA polymerase II assembly factor Rtp1 C-terminal" evidence="3">
    <location>
        <begin position="942"/>
        <end position="974"/>
    </location>
</feature>
<feature type="domain" description="TANGO6 N-terminal" evidence="6">
    <location>
        <begin position="40"/>
        <end position="265"/>
    </location>
</feature>
<dbReference type="PROSITE" id="PS50077">
    <property type="entry name" value="HEAT_REPEAT"/>
    <property type="match status" value="1"/>
</dbReference>
<keyword evidence="8" id="KW-1185">Reference proteome</keyword>
<evidence type="ECO:0000259" key="6">
    <source>
        <dbReference type="Pfam" id="PF25267"/>
    </source>
</evidence>
<dbReference type="InterPro" id="IPR057347">
    <property type="entry name" value="TANGO6_N"/>
</dbReference>
<dbReference type="AlphaFoldDB" id="A0A9N8W1M3"/>
<organism evidence="7 8">
    <name type="scientific">Dentiscutata erythropus</name>
    <dbReference type="NCBI Taxonomy" id="1348616"/>
    <lineage>
        <taxon>Eukaryota</taxon>
        <taxon>Fungi</taxon>
        <taxon>Fungi incertae sedis</taxon>
        <taxon>Mucoromycota</taxon>
        <taxon>Glomeromycotina</taxon>
        <taxon>Glomeromycetes</taxon>
        <taxon>Diversisporales</taxon>
        <taxon>Gigasporaceae</taxon>
        <taxon>Dentiscutata</taxon>
    </lineage>
</organism>
<evidence type="ECO:0000259" key="5">
    <source>
        <dbReference type="Pfam" id="PF23565"/>
    </source>
</evidence>
<dbReference type="InterPro" id="IPR019414">
    <property type="entry name" value="Rtp1_C2"/>
</dbReference>
<dbReference type="Pfam" id="PF10304">
    <property type="entry name" value="RTP1_C2"/>
    <property type="match status" value="1"/>
</dbReference>
<dbReference type="OrthoDB" id="39591at2759"/>
<evidence type="ECO:0000256" key="2">
    <source>
        <dbReference type="PROSITE-ProRule" id="PRU00103"/>
    </source>
</evidence>
<dbReference type="Gene3D" id="1.25.10.10">
    <property type="entry name" value="Leucine-rich Repeat Variant"/>
    <property type="match status" value="1"/>
</dbReference>
<sequence length="988" mass="111825">MENTETLKNLDRKLFDLLNKAHILVGTSNEENRADSIEEKLSSRLKQLEENEYAHETDGTKNKKADEPELLGIRDMSLVHTMLEIVISWGICPCLISGVGIPISLRTRSRHFQHEFSNNPTNEEAEKRLSPQSRHTYLFKLMQSLIKIAYSSSLEQMFTTVSSTIRARHLTDIYSALLQLAYGPLPTSDKSGVHTENKLVLTDKSAVEGQHGDLILMRKESVSMFRRLFEREDSFRSLEALTMLLGSPLHPAPKWLKNVCGRFLTQILLRPNGVKSVMSFMIGGGSEVGLSQFETISKLILSVPAKAKSPEDYFTIICPQLLNILQSTSTLPSLQTPNINNTTLPIVKVAAFTIIRMADKFPVITKKFIIANIFDILWKWWGLTPEDNQSFQHYDPSTDLDPLIMDEQSLQLTIATIHHILVGSEPIPGLLQMFLEDSMVPLYYLYSFTCSSKSFLKNIVSDILLAYFGILNINEGVEGLKEILLRKTKRRIAPNTGDVGEIYFAPGTAGGVVMRLRMVALNFSNIETSVDVNIFVDFLKRISNNELAGDFFMYILNEYTSLQSLQMHEQNSRYFLTLLQLILSMIENLGSVILQKPGQIIAFVNNVLERYHQKSSRVKRDTSGNKSIYGELGNIIKDMSEGELMEDENEDDEILSLTLTLMTSLLAEHKVLSAQDFSLLALIKNNLSLQNHHSPSIRSLSRNLQLTISAREASSQASNVDNSNEQIRRQEGYKKLQEAMEALQDDILPIKARGLVILKEMVLEKNIIMEGENLNKVLDIFVNMVQDEESFIYFNAVKGLSALTDIHGEKIMKKLTAIYVDGSQNFDNRLRIGEAILQTIQRCGDVLGKYVTALLPPLLFVLNKDQNQTLKVSALSIIGCACETSPLALSIWFRDIIDWVLNILDIQKEVEIRRASIVLLLSLFRGLFSHSQTIFIIPKDLLERIWRTLKYIEETDKDELTKYHARIGINDLDTIFHEKLFGSVLPNV</sequence>
<dbReference type="PANTHER" id="PTHR20959:SF1">
    <property type="entry name" value="TRANSPORT AND GOLGI ORGANIZATION PROTEIN 6 HOMOLOG"/>
    <property type="match status" value="1"/>
</dbReference>
<reference evidence="7" key="1">
    <citation type="submission" date="2021-06" db="EMBL/GenBank/DDBJ databases">
        <authorList>
            <person name="Kallberg Y."/>
            <person name="Tangrot J."/>
            <person name="Rosling A."/>
        </authorList>
    </citation>
    <scope>NUCLEOTIDE SEQUENCE</scope>
    <source>
        <strain evidence="7">MA453B</strain>
    </source>
</reference>
<dbReference type="InterPro" id="IPR057407">
    <property type="entry name" value="HEAT_TANGO6"/>
</dbReference>
<evidence type="ECO:0000256" key="1">
    <source>
        <dbReference type="ARBA" id="ARBA00005724"/>
    </source>
</evidence>
<dbReference type="InterPro" id="IPR016024">
    <property type="entry name" value="ARM-type_fold"/>
</dbReference>
<dbReference type="SUPFAM" id="SSF48371">
    <property type="entry name" value="ARM repeat"/>
    <property type="match status" value="1"/>
</dbReference>
<evidence type="ECO:0000259" key="3">
    <source>
        <dbReference type="Pfam" id="PF10304"/>
    </source>
</evidence>